<feature type="binding site" evidence="7">
    <location>
        <position position="101"/>
    </location>
    <ligand>
        <name>Zn(2+)</name>
        <dbReference type="ChEBI" id="CHEBI:29105"/>
        <label>1</label>
    </ligand>
</feature>
<keyword evidence="4" id="KW-0378">Hydrolase</keyword>
<comment type="cofactor">
    <cofactor evidence="7">
        <name>Zn(2+)</name>
        <dbReference type="ChEBI" id="CHEBI:29105"/>
    </cofactor>
    <text evidence="7">Binds 2 Zn(2+) ions per subunit.</text>
</comment>
<dbReference type="PANTHER" id="PTHR10201:SF295">
    <property type="entry name" value="PEPTIDASE METALLOPEPTIDASE DOMAIN-CONTAINING PROTEIN"/>
    <property type="match status" value="1"/>
</dbReference>
<keyword evidence="3 7" id="KW-0479">Metal-binding</keyword>
<dbReference type="SUPFAM" id="SSF55486">
    <property type="entry name" value="Metalloproteases ('zincins'), catalytic domain"/>
    <property type="match status" value="1"/>
</dbReference>
<dbReference type="InterPro" id="IPR001818">
    <property type="entry name" value="Pept_M10_metallopeptidase"/>
</dbReference>
<dbReference type="PANTHER" id="PTHR10201">
    <property type="entry name" value="MATRIX METALLOPROTEINASE"/>
    <property type="match status" value="1"/>
</dbReference>
<feature type="binding site" evidence="7">
    <location>
        <position position="107"/>
    </location>
    <ligand>
        <name>Ca(2+)</name>
        <dbReference type="ChEBI" id="CHEBI:29108"/>
        <label>3</label>
    </ligand>
</feature>
<evidence type="ECO:0000256" key="1">
    <source>
        <dbReference type="ARBA" id="ARBA00010370"/>
    </source>
</evidence>
<feature type="binding site" evidence="7">
    <location>
        <position position="89"/>
    </location>
    <ligand>
        <name>Ca(2+)</name>
        <dbReference type="ChEBI" id="CHEBI:29108"/>
        <label>2</label>
    </ligand>
</feature>
<feature type="non-terminal residue" evidence="9">
    <location>
        <position position="1"/>
    </location>
</feature>
<dbReference type="Gene3D" id="3.40.390.10">
    <property type="entry name" value="Collagenase (Catalytic Domain)"/>
    <property type="match status" value="1"/>
</dbReference>
<dbReference type="AlphaFoldDB" id="A0AAV5VME5"/>
<sequence length="190" mass="21833">SKSFHSLIYSIFSLRIHTSLSRRVWSKRHLTWTLRDPFNLIQSPTTLSTIRRILDESFTVWEESLNGQMSFTQIFPPFNPSSKKSKGVDIDILFARGDHGDKDAFDGRGGTVAHSGYPPRGIVHLDADELWTLGEGGVDLRQVVLHELGHVLGLRHSKSDESIMNPFYIQKRRALFIPMIDEYNLRQLYH</sequence>
<feature type="binding site" evidence="7">
    <location>
        <position position="129"/>
    </location>
    <ligand>
        <name>Ca(2+)</name>
        <dbReference type="ChEBI" id="CHEBI:29108"/>
        <label>3</label>
    </ligand>
</feature>
<dbReference type="SMART" id="SM00235">
    <property type="entry name" value="ZnMc"/>
    <property type="match status" value="1"/>
</dbReference>
<feature type="binding site" evidence="7">
    <location>
        <position position="164"/>
    </location>
    <ligand>
        <name>Zn(2+)</name>
        <dbReference type="ChEBI" id="CHEBI:29105"/>
        <label>2</label>
        <note>catalytic</note>
    </ligand>
</feature>
<protein>
    <recommendedName>
        <fullName evidence="8">Peptidase metallopeptidase domain-containing protein</fullName>
    </recommendedName>
</protein>
<dbReference type="GO" id="GO:0004222">
    <property type="term" value="F:metalloendopeptidase activity"/>
    <property type="evidence" value="ECO:0007669"/>
    <property type="project" value="InterPro"/>
</dbReference>
<accession>A0AAV5VME5</accession>
<feature type="binding site" evidence="7">
    <location>
        <position position="124"/>
    </location>
    <ligand>
        <name>Zn(2+)</name>
        <dbReference type="ChEBI" id="CHEBI:29105"/>
        <label>1</label>
    </ligand>
</feature>
<organism evidence="9 10">
    <name type="scientific">Pristionchus fissidentatus</name>
    <dbReference type="NCBI Taxonomy" id="1538716"/>
    <lineage>
        <taxon>Eukaryota</taxon>
        <taxon>Metazoa</taxon>
        <taxon>Ecdysozoa</taxon>
        <taxon>Nematoda</taxon>
        <taxon>Chromadorea</taxon>
        <taxon>Rhabditida</taxon>
        <taxon>Rhabditina</taxon>
        <taxon>Diplogasteromorpha</taxon>
        <taxon>Diplogasteroidea</taxon>
        <taxon>Neodiplogasteridae</taxon>
        <taxon>Pristionchus</taxon>
    </lineage>
</organism>
<name>A0AAV5VME5_9BILA</name>
<feature type="binding site" evidence="7">
    <location>
        <position position="156"/>
    </location>
    <ligand>
        <name>Zn(2+)</name>
        <dbReference type="ChEBI" id="CHEBI:29105"/>
        <label>2</label>
        <note>catalytic</note>
    </ligand>
</feature>
<dbReference type="EMBL" id="BTSY01000003">
    <property type="protein sequence ID" value="GMT19110.1"/>
    <property type="molecule type" value="Genomic_DNA"/>
</dbReference>
<dbReference type="InterPro" id="IPR024079">
    <property type="entry name" value="MetalloPept_cat_dom_sf"/>
</dbReference>
<evidence type="ECO:0000256" key="3">
    <source>
        <dbReference type="ARBA" id="ARBA00022723"/>
    </source>
</evidence>
<reference evidence="9" key="1">
    <citation type="submission" date="2023-10" db="EMBL/GenBank/DDBJ databases">
        <title>Genome assembly of Pristionchus species.</title>
        <authorList>
            <person name="Yoshida K."/>
            <person name="Sommer R.J."/>
        </authorList>
    </citation>
    <scope>NUCLEOTIDE SEQUENCE</scope>
    <source>
        <strain evidence="9">RS5133</strain>
    </source>
</reference>
<dbReference type="GO" id="GO:0030198">
    <property type="term" value="P:extracellular matrix organization"/>
    <property type="evidence" value="ECO:0007669"/>
    <property type="project" value="TreeGrafter"/>
</dbReference>
<evidence type="ECO:0000256" key="6">
    <source>
        <dbReference type="PIRSR" id="PIRSR621190-1"/>
    </source>
</evidence>
<evidence type="ECO:0000256" key="5">
    <source>
        <dbReference type="ARBA" id="ARBA00022833"/>
    </source>
</evidence>
<dbReference type="GO" id="GO:0005615">
    <property type="term" value="C:extracellular space"/>
    <property type="evidence" value="ECO:0007669"/>
    <property type="project" value="TreeGrafter"/>
</dbReference>
<comment type="similarity">
    <text evidence="1">Belongs to the peptidase M10A family.</text>
</comment>
<proteinExistence type="inferred from homology"/>
<keyword evidence="7" id="KW-0106">Calcium</keyword>
<dbReference type="Proteomes" id="UP001432322">
    <property type="component" value="Unassembled WGS sequence"/>
</dbReference>
<comment type="caution">
    <text evidence="9">The sequence shown here is derived from an EMBL/GenBank/DDBJ whole genome shotgun (WGS) entry which is preliminary data.</text>
</comment>
<dbReference type="GO" id="GO:0031012">
    <property type="term" value="C:extracellular matrix"/>
    <property type="evidence" value="ECO:0007669"/>
    <property type="project" value="InterPro"/>
</dbReference>
<keyword evidence="2" id="KW-0645">Protease</keyword>
<feature type="binding site" evidence="7">
    <location>
        <position position="114"/>
    </location>
    <ligand>
        <name>Zn(2+)</name>
        <dbReference type="ChEBI" id="CHEBI:29105"/>
        <label>1</label>
    </ligand>
</feature>
<evidence type="ECO:0000313" key="9">
    <source>
        <dbReference type="EMBL" id="GMT19110.1"/>
    </source>
</evidence>
<dbReference type="GO" id="GO:0008270">
    <property type="term" value="F:zinc ion binding"/>
    <property type="evidence" value="ECO:0007669"/>
    <property type="project" value="InterPro"/>
</dbReference>
<keyword evidence="10" id="KW-1185">Reference proteome</keyword>
<dbReference type="PRINTS" id="PR00138">
    <property type="entry name" value="MATRIXIN"/>
</dbReference>
<dbReference type="InterPro" id="IPR021190">
    <property type="entry name" value="Pept_M10A"/>
</dbReference>
<evidence type="ECO:0000259" key="8">
    <source>
        <dbReference type="SMART" id="SM00235"/>
    </source>
</evidence>
<gene>
    <name evidence="9" type="ORF">PFISCL1PPCAC_10407</name>
</gene>
<feature type="active site" evidence="6">
    <location>
        <position position="147"/>
    </location>
</feature>
<feature type="binding site" evidence="7">
    <location>
        <position position="150"/>
    </location>
    <ligand>
        <name>Zn(2+)</name>
        <dbReference type="ChEBI" id="CHEBI:29105"/>
        <label>2</label>
        <note>catalytic</note>
    </ligand>
</feature>
<feature type="binding site" evidence="7">
    <location>
        <position position="129"/>
    </location>
    <ligand>
        <name>Ca(2+)</name>
        <dbReference type="ChEBI" id="CHEBI:29108"/>
        <label>1</label>
    </ligand>
</feature>
<comment type="cofactor">
    <cofactor evidence="7">
        <name>Ca(2+)</name>
        <dbReference type="ChEBI" id="CHEBI:29108"/>
    </cofactor>
    <text evidence="7">Can bind about 5 Ca(2+) ions per subunit.</text>
</comment>
<feature type="binding site" evidence="7">
    <location>
        <position position="126"/>
    </location>
    <ligand>
        <name>Ca(2+)</name>
        <dbReference type="ChEBI" id="CHEBI:29108"/>
        <label>3</label>
    </ligand>
</feature>
<feature type="binding site" evidence="7">
    <location>
        <position position="106"/>
    </location>
    <ligand>
        <name>Ca(2+)</name>
        <dbReference type="ChEBI" id="CHEBI:29108"/>
        <label>3</label>
    </ligand>
</feature>
<feature type="domain" description="Peptidase metallopeptidase" evidence="8">
    <location>
        <begin position="21"/>
        <end position="189"/>
    </location>
</feature>
<dbReference type="InterPro" id="IPR006026">
    <property type="entry name" value="Peptidase_Metallo"/>
</dbReference>
<feature type="binding site" evidence="7">
    <location>
        <position position="146"/>
    </location>
    <ligand>
        <name>Zn(2+)</name>
        <dbReference type="ChEBI" id="CHEBI:29105"/>
        <label>2</label>
        <note>catalytic</note>
    </ligand>
</feature>
<evidence type="ECO:0000256" key="7">
    <source>
        <dbReference type="PIRSR" id="PIRSR621190-2"/>
    </source>
</evidence>
<evidence type="ECO:0000256" key="4">
    <source>
        <dbReference type="ARBA" id="ARBA00022801"/>
    </source>
</evidence>
<dbReference type="GO" id="GO:0006508">
    <property type="term" value="P:proteolysis"/>
    <property type="evidence" value="ECO:0007669"/>
    <property type="project" value="UniProtKB-KW"/>
</dbReference>
<keyword evidence="5 7" id="KW-0862">Zinc</keyword>
<evidence type="ECO:0000256" key="2">
    <source>
        <dbReference type="ARBA" id="ARBA00022670"/>
    </source>
</evidence>
<dbReference type="GO" id="GO:0030574">
    <property type="term" value="P:collagen catabolic process"/>
    <property type="evidence" value="ECO:0007669"/>
    <property type="project" value="TreeGrafter"/>
</dbReference>
<dbReference type="Pfam" id="PF00413">
    <property type="entry name" value="Peptidase_M10"/>
    <property type="match status" value="1"/>
</dbReference>
<evidence type="ECO:0000313" key="10">
    <source>
        <dbReference type="Proteomes" id="UP001432322"/>
    </source>
</evidence>
<feature type="binding site" evidence="7">
    <location>
        <position position="99"/>
    </location>
    <ligand>
        <name>Zn(2+)</name>
        <dbReference type="ChEBI" id="CHEBI:29105"/>
        <label>1</label>
    </ligand>
</feature>